<feature type="transmembrane region" description="Helical" evidence="12">
    <location>
        <begin position="70"/>
        <end position="89"/>
    </location>
</feature>
<feature type="transmembrane region" description="Helical" evidence="12">
    <location>
        <begin position="45"/>
        <end position="63"/>
    </location>
</feature>
<protein>
    <submittedName>
        <fullName evidence="13">Disulfide bond formation protein B</fullName>
    </submittedName>
</protein>
<dbReference type="PANTHER" id="PTHR43469">
    <property type="entry name" value="DISULFIDE FORMATION PROTEIN-RELATED"/>
    <property type="match status" value="1"/>
</dbReference>
<dbReference type="Pfam" id="PF02600">
    <property type="entry name" value="DsbB"/>
    <property type="match status" value="1"/>
</dbReference>
<keyword evidence="5" id="KW-0249">Electron transport</keyword>
<dbReference type="InterPro" id="IPR023380">
    <property type="entry name" value="DsbB-like_sf"/>
</dbReference>
<evidence type="ECO:0000256" key="12">
    <source>
        <dbReference type="SAM" id="Phobius"/>
    </source>
</evidence>
<feature type="transmembrane region" description="Helical" evidence="12">
    <location>
        <begin position="115"/>
        <end position="139"/>
    </location>
</feature>
<evidence type="ECO:0000256" key="4">
    <source>
        <dbReference type="ARBA" id="ARBA00022692"/>
    </source>
</evidence>
<dbReference type="InterPro" id="IPR003752">
    <property type="entry name" value="DiS_bond_form_DsbB/BdbC"/>
</dbReference>
<comment type="caution">
    <text evidence="13">The sequence shown here is derived from an EMBL/GenBank/DDBJ whole genome shotgun (WGS) entry which is preliminary data.</text>
</comment>
<evidence type="ECO:0000256" key="11">
    <source>
        <dbReference type="ARBA" id="ARBA00023284"/>
    </source>
</evidence>
<evidence type="ECO:0000256" key="9">
    <source>
        <dbReference type="ARBA" id="ARBA00023157"/>
    </source>
</evidence>
<dbReference type="EMBL" id="MAAO01000007">
    <property type="protein sequence ID" value="OUR95790.1"/>
    <property type="molecule type" value="Genomic_DNA"/>
</dbReference>
<reference evidence="14" key="1">
    <citation type="journal article" date="2017" name="Proc. Natl. Acad. Sci. U.S.A.">
        <title>Simulation of Deepwater Horizon oil plume reveals substrate specialization within a complex community of hydrocarbon-degraders.</title>
        <authorList>
            <person name="Hu P."/>
            <person name="Dubinsky E.A."/>
            <person name="Probst A.J."/>
            <person name="Wang J."/>
            <person name="Sieber C.M.K."/>
            <person name="Tom L.M."/>
            <person name="Gardinali P."/>
            <person name="Banfield J.F."/>
            <person name="Atlas R.M."/>
            <person name="Andersen G.L."/>
        </authorList>
    </citation>
    <scope>NUCLEOTIDE SEQUENCE [LARGE SCALE GENOMIC DNA]</scope>
</reference>
<sequence length="147" mass="16769">MQSKTIENSKSWNLVFCCWMIASISTLGSLFFSEVMEFPPCVLCWYQRIAMYPLVLLFLVGTFQSAKSTFAFTFPLALTGWVIALYHNLLHYEIVPESASPCLEGVSCSTVYIDWFGFITIPALSFLSFSLLLGILLILKRNNYYEK</sequence>
<name>A0A1Y5F551_9BACT</name>
<evidence type="ECO:0000313" key="13">
    <source>
        <dbReference type="EMBL" id="OUR95790.1"/>
    </source>
</evidence>
<evidence type="ECO:0000313" key="14">
    <source>
        <dbReference type="Proteomes" id="UP000196531"/>
    </source>
</evidence>
<keyword evidence="10" id="KW-0143">Chaperone</keyword>
<comment type="subcellular location">
    <subcellularLocation>
        <location evidence="1">Membrane</location>
        <topology evidence="1">Multi-pass membrane protein</topology>
    </subcellularLocation>
</comment>
<keyword evidence="7" id="KW-0560">Oxidoreductase</keyword>
<keyword evidence="3" id="KW-0813">Transport</keyword>
<keyword evidence="8 12" id="KW-0472">Membrane</keyword>
<dbReference type="AlphaFoldDB" id="A0A1Y5F551"/>
<dbReference type="GO" id="GO:0015035">
    <property type="term" value="F:protein-disulfide reductase activity"/>
    <property type="evidence" value="ECO:0007669"/>
    <property type="project" value="InterPro"/>
</dbReference>
<gene>
    <name evidence="13" type="ORF">A9Q84_14915</name>
</gene>
<dbReference type="InterPro" id="IPR012187">
    <property type="entry name" value="Disulphide_bond_form_BdbC"/>
</dbReference>
<evidence type="ECO:0000256" key="6">
    <source>
        <dbReference type="ARBA" id="ARBA00022989"/>
    </source>
</evidence>
<dbReference type="Gene3D" id="1.20.1550.10">
    <property type="entry name" value="DsbB-like"/>
    <property type="match status" value="1"/>
</dbReference>
<evidence type="ECO:0000256" key="7">
    <source>
        <dbReference type="ARBA" id="ARBA00023002"/>
    </source>
</evidence>
<dbReference type="GO" id="GO:0016020">
    <property type="term" value="C:membrane"/>
    <property type="evidence" value="ECO:0007669"/>
    <property type="project" value="UniProtKB-SubCell"/>
</dbReference>
<accession>A0A1Y5F551</accession>
<dbReference type="PIRSF" id="PIRSF036659">
    <property type="entry name" value="BdbC"/>
    <property type="match status" value="1"/>
</dbReference>
<dbReference type="PANTHER" id="PTHR43469:SF1">
    <property type="entry name" value="SPBETA PROPHAGE-DERIVED DISULFIDE BOND FORMATION PROTEIN B"/>
    <property type="match status" value="1"/>
</dbReference>
<evidence type="ECO:0000256" key="3">
    <source>
        <dbReference type="ARBA" id="ARBA00022448"/>
    </source>
</evidence>
<keyword evidence="9" id="KW-1015">Disulfide bond</keyword>
<keyword evidence="6 12" id="KW-1133">Transmembrane helix</keyword>
<comment type="similarity">
    <text evidence="2">Belongs to the DsbB family. BdbC subfamily.</text>
</comment>
<evidence type="ECO:0000256" key="8">
    <source>
        <dbReference type="ARBA" id="ARBA00023136"/>
    </source>
</evidence>
<keyword evidence="4 12" id="KW-0812">Transmembrane</keyword>
<organism evidence="13 14">
    <name type="scientific">Halobacteriovorax marinus</name>
    <dbReference type="NCBI Taxonomy" id="97084"/>
    <lineage>
        <taxon>Bacteria</taxon>
        <taxon>Pseudomonadati</taxon>
        <taxon>Bdellovibrionota</taxon>
        <taxon>Bacteriovoracia</taxon>
        <taxon>Bacteriovoracales</taxon>
        <taxon>Halobacteriovoraceae</taxon>
        <taxon>Halobacteriovorax</taxon>
    </lineage>
</organism>
<feature type="transmembrane region" description="Helical" evidence="12">
    <location>
        <begin position="12"/>
        <end position="33"/>
    </location>
</feature>
<evidence type="ECO:0000256" key="5">
    <source>
        <dbReference type="ARBA" id="ARBA00022982"/>
    </source>
</evidence>
<dbReference type="GO" id="GO:0006457">
    <property type="term" value="P:protein folding"/>
    <property type="evidence" value="ECO:0007669"/>
    <property type="project" value="InterPro"/>
</dbReference>
<keyword evidence="11" id="KW-0676">Redox-active center</keyword>
<evidence type="ECO:0000256" key="1">
    <source>
        <dbReference type="ARBA" id="ARBA00004141"/>
    </source>
</evidence>
<evidence type="ECO:0000256" key="2">
    <source>
        <dbReference type="ARBA" id="ARBA00007602"/>
    </source>
</evidence>
<evidence type="ECO:0000256" key="10">
    <source>
        <dbReference type="ARBA" id="ARBA00023186"/>
    </source>
</evidence>
<dbReference type="SUPFAM" id="SSF158442">
    <property type="entry name" value="DsbB-like"/>
    <property type="match status" value="1"/>
</dbReference>
<dbReference type="Proteomes" id="UP000196531">
    <property type="component" value="Unassembled WGS sequence"/>
</dbReference>
<proteinExistence type="inferred from homology"/>